<evidence type="ECO:0000313" key="3">
    <source>
        <dbReference type="Proteomes" id="UP001187471"/>
    </source>
</evidence>
<proteinExistence type="predicted"/>
<reference evidence="1" key="1">
    <citation type="submission" date="2022-12" db="EMBL/GenBank/DDBJ databases">
        <title>Draft genome assemblies for two species of Escallonia (Escalloniales).</title>
        <authorList>
            <person name="Chanderbali A."/>
            <person name="Dervinis C."/>
            <person name="Anghel I."/>
            <person name="Soltis D."/>
            <person name="Soltis P."/>
            <person name="Zapata F."/>
        </authorList>
    </citation>
    <scope>NUCLEOTIDE SEQUENCE</scope>
    <source>
        <strain evidence="1">UCBG92.1500</strain>
        <tissue evidence="1">Leaf</tissue>
    </source>
</reference>
<comment type="caution">
    <text evidence="1">The sequence shown here is derived from an EMBL/GenBank/DDBJ whole genome shotgun (WGS) entry which is preliminary data.</text>
</comment>
<keyword evidence="3" id="KW-1185">Reference proteome</keyword>
<dbReference type="EMBL" id="JAVXUO010001572">
    <property type="protein sequence ID" value="KAK2981009.1"/>
    <property type="molecule type" value="Genomic_DNA"/>
</dbReference>
<dbReference type="Proteomes" id="UP001187471">
    <property type="component" value="Unassembled WGS sequence"/>
</dbReference>
<protein>
    <submittedName>
        <fullName evidence="1">Uncharacterized protein</fullName>
    </submittedName>
</protein>
<dbReference type="AlphaFoldDB" id="A0AA88R9J2"/>
<evidence type="ECO:0000313" key="1">
    <source>
        <dbReference type="EMBL" id="KAK2981009.1"/>
    </source>
</evidence>
<organism evidence="1 3">
    <name type="scientific">Escallonia rubra</name>
    <dbReference type="NCBI Taxonomy" id="112253"/>
    <lineage>
        <taxon>Eukaryota</taxon>
        <taxon>Viridiplantae</taxon>
        <taxon>Streptophyta</taxon>
        <taxon>Embryophyta</taxon>
        <taxon>Tracheophyta</taxon>
        <taxon>Spermatophyta</taxon>
        <taxon>Magnoliopsida</taxon>
        <taxon>eudicotyledons</taxon>
        <taxon>Gunneridae</taxon>
        <taxon>Pentapetalae</taxon>
        <taxon>asterids</taxon>
        <taxon>campanulids</taxon>
        <taxon>Escalloniales</taxon>
        <taxon>Escalloniaceae</taxon>
        <taxon>Escallonia</taxon>
    </lineage>
</organism>
<name>A0AA88R9J2_9ASTE</name>
<gene>
    <name evidence="1" type="ORF">RJ640_023335</name>
    <name evidence="2" type="ORF">RJ640_023340</name>
</gene>
<evidence type="ECO:0000313" key="2">
    <source>
        <dbReference type="EMBL" id="KAK2983220.1"/>
    </source>
</evidence>
<accession>A0AA88R9J2</accession>
<dbReference type="EMBL" id="JAVXUO010001346">
    <property type="protein sequence ID" value="KAK2983220.1"/>
    <property type="molecule type" value="Genomic_DNA"/>
</dbReference>
<sequence length="123" mass="14077">MKYMVSERVESSKANCLFSTSSAPFTVRQEATGTTPRGREARVMVDSLNQKSLPCLSTNQRRRQVLMYSPCLVSQPNLEPEKTINFLRDFTLKKIVRQTDPLKEAQVSYVRGNRTRQGFESEV</sequence>